<reference evidence="1 2" key="1">
    <citation type="journal article" date="2019" name="Sci. Rep.">
        <title>Orb-weaving spider Araneus ventricosus genome elucidates the spidroin gene catalogue.</title>
        <authorList>
            <person name="Kono N."/>
            <person name="Nakamura H."/>
            <person name="Ohtoshi R."/>
            <person name="Moran D.A.P."/>
            <person name="Shinohara A."/>
            <person name="Yoshida Y."/>
            <person name="Fujiwara M."/>
            <person name="Mori M."/>
            <person name="Tomita M."/>
            <person name="Arakawa K."/>
        </authorList>
    </citation>
    <scope>NUCLEOTIDE SEQUENCE [LARGE SCALE GENOMIC DNA]</scope>
</reference>
<organism evidence="1 2">
    <name type="scientific">Araneus ventricosus</name>
    <name type="common">Orbweaver spider</name>
    <name type="synonym">Epeira ventricosa</name>
    <dbReference type="NCBI Taxonomy" id="182803"/>
    <lineage>
        <taxon>Eukaryota</taxon>
        <taxon>Metazoa</taxon>
        <taxon>Ecdysozoa</taxon>
        <taxon>Arthropoda</taxon>
        <taxon>Chelicerata</taxon>
        <taxon>Arachnida</taxon>
        <taxon>Araneae</taxon>
        <taxon>Araneomorphae</taxon>
        <taxon>Entelegynae</taxon>
        <taxon>Araneoidea</taxon>
        <taxon>Araneidae</taxon>
        <taxon>Araneus</taxon>
    </lineage>
</organism>
<comment type="caution">
    <text evidence="1">The sequence shown here is derived from an EMBL/GenBank/DDBJ whole genome shotgun (WGS) entry which is preliminary data.</text>
</comment>
<evidence type="ECO:0000313" key="2">
    <source>
        <dbReference type="Proteomes" id="UP000499080"/>
    </source>
</evidence>
<gene>
    <name evidence="1" type="ORF">AVEN_119964_1</name>
</gene>
<proteinExistence type="predicted"/>
<name>A0A4Y2U219_ARAVE</name>
<evidence type="ECO:0000313" key="1">
    <source>
        <dbReference type="EMBL" id="GBO05637.1"/>
    </source>
</evidence>
<dbReference type="Proteomes" id="UP000499080">
    <property type="component" value="Unassembled WGS sequence"/>
</dbReference>
<dbReference type="AlphaFoldDB" id="A0A4Y2U219"/>
<keyword evidence="2" id="KW-1185">Reference proteome</keyword>
<accession>A0A4Y2U219</accession>
<sequence>IVDPSLLGTCTVAPCIHTTGRITLEVIGTRDVMWGHAMNTVRLVGIRTITNPELRSSTTIDRA</sequence>
<feature type="non-terminal residue" evidence="1">
    <location>
        <position position="1"/>
    </location>
</feature>
<dbReference type="EMBL" id="BGPR01032199">
    <property type="protein sequence ID" value="GBO05637.1"/>
    <property type="molecule type" value="Genomic_DNA"/>
</dbReference>
<protein>
    <submittedName>
        <fullName evidence="1">Uncharacterized protein</fullName>
    </submittedName>
</protein>